<proteinExistence type="predicted"/>
<dbReference type="STRING" id="183.GCA_002009735_02945"/>
<evidence type="ECO:0000313" key="2">
    <source>
        <dbReference type="EMBL" id="EHQ05089.1"/>
    </source>
</evidence>
<dbReference type="RefSeq" id="WP_002769413.1">
    <property type="nucleotide sequence ID" value="NZ_JH597773.1"/>
</dbReference>
<dbReference type="InterPro" id="IPR003587">
    <property type="entry name" value="Hint_dom_N"/>
</dbReference>
<dbReference type="Gene3D" id="2.170.16.10">
    <property type="entry name" value="Hedgehog/Intein (Hint) domain"/>
    <property type="match status" value="1"/>
</dbReference>
<dbReference type="InterPro" id="IPR036844">
    <property type="entry name" value="Hint_dom_sf"/>
</dbReference>
<dbReference type="EMBL" id="JH597773">
    <property type="protein sequence ID" value="EHQ05089.1"/>
    <property type="molecule type" value="Genomic_DNA"/>
</dbReference>
<dbReference type="Pfam" id="PF07591">
    <property type="entry name" value="PT-HINT"/>
    <property type="match status" value="1"/>
</dbReference>
<gene>
    <name evidence="2" type="ORF">Lepil_0383</name>
</gene>
<dbReference type="SUPFAM" id="SSF51294">
    <property type="entry name" value="Hedgehog/intein (Hint) domain"/>
    <property type="match status" value="1"/>
</dbReference>
<sequence>MGENVTGLDVLKYLADPGFGELGDGGNRPSGIYLGFYNKLDLVSRYIDGKNADRMERIAGSIDPLTATMNQFNPVTMLATSIQNVRVASEVYGKDAGYMWEAQLLQASVMPLRVGGSILVAAGTAAQFVPGPGTVVGGIMIAVGAALSAAGNSIHVDPKTGKRSYQMTDQGAMNTLVDVVGGATGGAVAGNAVAAGNAAASQGAVAAANAAAAATKAGSAYAMATMTGLNLVNSGMEYDSDGRYTGHWSLSGERGDNALIGTAIAFASAGTASAMKLQQGTLASDLTRSIFSTGMHMTVQYGKMYAGHDNNYAAMAESDFSDLGSVLGTMMQSQSRDWQNDLADWAKDANDFNRTQRVLDLITGAGVFGRRENGELFYDAPEQAADTAWGRFWEGGMSTLGGYGALAGVIGEGLGAVWDGLKYVTGFSEGGFWEKAGNFVTADSNGERWNWETDVDRQIREVGVCFTAQTPVIIGAISKSIEEIAVGDEVMSWDEYSGEIGPIRVASVIRRTTDELYDVIYEGGNIIETTWNHPFFIEERGWVRARDLRVGDRSVTLHGPGLRIESITRRFVDAEVFNIHLESRHTYFVGSAAILVHNYLVKFGTAETARQWKARVPEALFRQMMKSQDAPLHVDSMHDVQELQPERFVTKDGKVYTRTDSPGELRYNCNGRDGVETIAIVGNGMQLQQISKPAGNQNKLFDSNGREITDQGVYNQVLVSHYKNVADVMRESGAKEHQISAVIARGLASHLDAKGGGRGLTYGANNPVQKYNVNGTSMNGSFFVPEAVVGADGQVTIVARFNGKNLATIDCSAFVSLAHYVAQGNTNVSWAEAWTHTGDGVVPQFGGSYTEYEKAFKERFTGTNPTTGGPYMNGPSNMSFNGRDYEFVPDAAAKGLIEPGMMVLLPAGPNSYGTPNLSGNGGTYMLHTAQVVEYKPGELLVLAESRSGFLDANGPGVYTYNAKNTIGTGPYARQYDNPIFQAYIRTGFYYRPK</sequence>
<dbReference type="InterPro" id="IPR006141">
    <property type="entry name" value="Intein_N"/>
</dbReference>
<evidence type="ECO:0000259" key="1">
    <source>
        <dbReference type="SMART" id="SM00306"/>
    </source>
</evidence>
<name>H2CKN4_9LEPT</name>
<dbReference type="GO" id="GO:0016539">
    <property type="term" value="P:intein-mediated protein splicing"/>
    <property type="evidence" value="ECO:0007669"/>
    <property type="project" value="InterPro"/>
</dbReference>
<accession>H2CKN4</accession>
<dbReference type="AlphaFoldDB" id="H2CKN4"/>
<reference evidence="2 3" key="1">
    <citation type="submission" date="2011-10" db="EMBL/GenBank/DDBJ databases">
        <title>The Improved High-Quality Draft genome of Leptonema illini DSM 21528.</title>
        <authorList>
            <consortium name="US DOE Joint Genome Institute (JGI-PGF)"/>
            <person name="Lucas S."/>
            <person name="Copeland A."/>
            <person name="Lapidus A."/>
            <person name="Glavina del Rio T."/>
            <person name="Dalin E."/>
            <person name="Tice H."/>
            <person name="Bruce D."/>
            <person name="Goodwin L."/>
            <person name="Pitluck S."/>
            <person name="Peters L."/>
            <person name="Mikhailova N."/>
            <person name="Held B."/>
            <person name="Kyrpides N."/>
            <person name="Mavromatis K."/>
            <person name="Ivanova N."/>
            <person name="Markowitz V."/>
            <person name="Cheng J.-F."/>
            <person name="Hugenholtz P."/>
            <person name="Woyke T."/>
            <person name="Wu D."/>
            <person name="Gronow S."/>
            <person name="Wellnitz S."/>
            <person name="Brambilla E.-M."/>
            <person name="Klenk H.-P."/>
            <person name="Eisen J.A."/>
        </authorList>
    </citation>
    <scope>NUCLEOTIDE SEQUENCE [LARGE SCALE GENOMIC DNA]</scope>
    <source>
        <strain evidence="2 3">DSM 21528</strain>
    </source>
</reference>
<dbReference type="SMART" id="SM00306">
    <property type="entry name" value="HintN"/>
    <property type="match status" value="1"/>
</dbReference>
<dbReference type="PROSITE" id="PS50817">
    <property type="entry name" value="INTEIN_N_TER"/>
    <property type="match status" value="1"/>
</dbReference>
<dbReference type="CDD" id="cd00081">
    <property type="entry name" value="Hint"/>
    <property type="match status" value="1"/>
</dbReference>
<dbReference type="HOGENOM" id="CLU_301062_0_0_12"/>
<protein>
    <submittedName>
        <fullName evidence="2">Hedgehog/intein hint domain protein</fullName>
    </submittedName>
</protein>
<keyword evidence="3" id="KW-1185">Reference proteome</keyword>
<dbReference type="Proteomes" id="UP000005737">
    <property type="component" value="Unassembled WGS sequence"/>
</dbReference>
<feature type="domain" description="Hint" evidence="1">
    <location>
        <begin position="463"/>
        <end position="558"/>
    </location>
</feature>
<evidence type="ECO:0000313" key="3">
    <source>
        <dbReference type="Proteomes" id="UP000005737"/>
    </source>
</evidence>
<organism evidence="2 3">
    <name type="scientific">Leptonema illini DSM 21528</name>
    <dbReference type="NCBI Taxonomy" id="929563"/>
    <lineage>
        <taxon>Bacteria</taxon>
        <taxon>Pseudomonadati</taxon>
        <taxon>Spirochaetota</taxon>
        <taxon>Spirochaetia</taxon>
        <taxon>Leptospirales</taxon>
        <taxon>Leptospiraceae</taxon>
        <taxon>Leptonema</taxon>
    </lineage>
</organism>